<dbReference type="HOGENOM" id="CLU_983201_0_0_14"/>
<feature type="transmembrane region" description="Helical" evidence="5">
    <location>
        <begin position="45"/>
        <end position="66"/>
    </location>
</feature>
<organism evidence="7 8">
    <name type="scientific">Spiroplasma syrphidicola EA-1</name>
    <dbReference type="NCBI Taxonomy" id="1276229"/>
    <lineage>
        <taxon>Bacteria</taxon>
        <taxon>Bacillati</taxon>
        <taxon>Mycoplasmatota</taxon>
        <taxon>Mollicutes</taxon>
        <taxon>Entomoplasmatales</taxon>
        <taxon>Spiroplasmataceae</taxon>
        <taxon>Spiroplasma</taxon>
    </lineage>
</organism>
<evidence type="ECO:0000313" key="7">
    <source>
        <dbReference type="EMBL" id="AGM26407.1"/>
    </source>
</evidence>
<keyword evidence="4 5" id="KW-0472">Membrane</keyword>
<keyword evidence="8" id="KW-1185">Reference proteome</keyword>
<gene>
    <name evidence="7" type="ORF">SSYRP_v1c08180</name>
</gene>
<feature type="transmembrane region" description="Helical" evidence="5">
    <location>
        <begin position="78"/>
        <end position="104"/>
    </location>
</feature>
<accession>R4U4J6</accession>
<reference evidence="7 8" key="1">
    <citation type="journal article" date="2013" name="Genome Biol. Evol.">
        <title>Complete genomes of two dipteran-associated spiroplasmas provided insights into the origin, dynamics, and impacts of viral invasion in spiroplasma.</title>
        <authorList>
            <person name="Ku C."/>
            <person name="Lo W.S."/>
            <person name="Chen L.L."/>
            <person name="Kuo C.H."/>
        </authorList>
    </citation>
    <scope>NUCLEOTIDE SEQUENCE [LARGE SCALE GENOMIC DNA]</scope>
    <source>
        <strain evidence="7">EA-1</strain>
    </source>
</reference>
<dbReference type="Proteomes" id="UP000013963">
    <property type="component" value="Chromosome"/>
</dbReference>
<dbReference type="InterPro" id="IPR013525">
    <property type="entry name" value="ABC2_TM"/>
</dbReference>
<evidence type="ECO:0000313" key="8">
    <source>
        <dbReference type="Proteomes" id="UP000013963"/>
    </source>
</evidence>
<protein>
    <submittedName>
        <fullName evidence="7">Putative ABC-2 type transporter protein</fullName>
    </submittedName>
</protein>
<evidence type="ECO:0000256" key="1">
    <source>
        <dbReference type="ARBA" id="ARBA00004141"/>
    </source>
</evidence>
<keyword evidence="2 5" id="KW-0812">Transmembrane</keyword>
<dbReference type="KEGG" id="ssyr:SSYRP_v1c08180"/>
<dbReference type="PATRIC" id="fig|1276229.3.peg.813"/>
<dbReference type="GO" id="GO:0140359">
    <property type="term" value="F:ABC-type transporter activity"/>
    <property type="evidence" value="ECO:0007669"/>
    <property type="project" value="InterPro"/>
</dbReference>
<evidence type="ECO:0000256" key="2">
    <source>
        <dbReference type="ARBA" id="ARBA00022692"/>
    </source>
</evidence>
<evidence type="ECO:0000256" key="5">
    <source>
        <dbReference type="SAM" id="Phobius"/>
    </source>
</evidence>
<comment type="subcellular location">
    <subcellularLocation>
        <location evidence="1">Membrane</location>
        <topology evidence="1">Multi-pass membrane protein</topology>
    </subcellularLocation>
</comment>
<feature type="transmembrane region" description="Helical" evidence="5">
    <location>
        <begin position="211"/>
        <end position="229"/>
    </location>
</feature>
<feature type="domain" description="ABC-2 type transporter transmembrane" evidence="6">
    <location>
        <begin position="72"/>
        <end position="284"/>
    </location>
</feature>
<evidence type="ECO:0000256" key="4">
    <source>
        <dbReference type="ARBA" id="ARBA00023136"/>
    </source>
</evidence>
<dbReference type="AlphaFoldDB" id="R4U4J6"/>
<name>R4U4J6_9MOLU</name>
<dbReference type="eggNOG" id="COG0842">
    <property type="taxonomic scope" value="Bacteria"/>
</dbReference>
<sequence length="292" mass="32755">MNNTEIKKERVVGKRLGKQLHLQLQKSGPLAIIVVKYYLKNIENVFFTLLFPVILLFLEGFAYKALAAATPGMSEREIIASLVNAMVIMEVLGIGLSFLPPAIIDFKNSVLIKRIGATDLRPGFYILVNILITFVMVIIAIFWTLLLAGLMFAWVKDSKTGEQFGWSIAFNNNTPLMMVFYLLTFFIATTIGLTFAAIFKTMPGLQASVTILSNLSSFLLGIFIPIILLDQIEVLKILRWLIPFKYSMTPGIELWLTGKITINWEFYVNIFVSLGLIGVFGTLAGVLTKWQQ</sequence>
<feature type="transmembrane region" description="Helical" evidence="5">
    <location>
        <begin position="266"/>
        <end position="287"/>
    </location>
</feature>
<feature type="transmembrane region" description="Helical" evidence="5">
    <location>
        <begin position="124"/>
        <end position="155"/>
    </location>
</feature>
<evidence type="ECO:0000256" key="3">
    <source>
        <dbReference type="ARBA" id="ARBA00022989"/>
    </source>
</evidence>
<dbReference type="RefSeq" id="WP_016341049.1">
    <property type="nucleotide sequence ID" value="NC_021284.1"/>
</dbReference>
<dbReference type="GO" id="GO:0016020">
    <property type="term" value="C:membrane"/>
    <property type="evidence" value="ECO:0007669"/>
    <property type="project" value="UniProtKB-SubCell"/>
</dbReference>
<proteinExistence type="predicted"/>
<dbReference type="STRING" id="1276229.SSYRP_v1c08180"/>
<dbReference type="Pfam" id="PF12698">
    <property type="entry name" value="ABC2_membrane_3"/>
    <property type="match status" value="1"/>
</dbReference>
<evidence type="ECO:0000259" key="6">
    <source>
        <dbReference type="Pfam" id="PF12698"/>
    </source>
</evidence>
<feature type="transmembrane region" description="Helical" evidence="5">
    <location>
        <begin position="176"/>
        <end position="199"/>
    </location>
</feature>
<keyword evidence="3 5" id="KW-1133">Transmembrane helix</keyword>
<dbReference type="EMBL" id="CP005078">
    <property type="protein sequence ID" value="AGM26407.1"/>
    <property type="molecule type" value="Genomic_DNA"/>
</dbReference>
<dbReference type="OrthoDB" id="388100at2"/>